<dbReference type="Proteomes" id="UP000290289">
    <property type="component" value="Chromosome 14"/>
</dbReference>
<dbReference type="EMBL" id="RDQH01000340">
    <property type="protein sequence ID" value="RXH77345.1"/>
    <property type="molecule type" value="Genomic_DNA"/>
</dbReference>
<keyword evidence="2" id="KW-1185">Reference proteome</keyword>
<reference evidence="1 2" key="1">
    <citation type="submission" date="2018-10" db="EMBL/GenBank/DDBJ databases">
        <title>A high-quality apple genome assembly.</title>
        <authorList>
            <person name="Hu J."/>
        </authorList>
    </citation>
    <scope>NUCLEOTIDE SEQUENCE [LARGE SCALE GENOMIC DNA]</scope>
    <source>
        <strain evidence="2">cv. HFTH1</strain>
        <tissue evidence="1">Young leaf</tissue>
    </source>
</reference>
<accession>A0A498I5I6</accession>
<organism evidence="1 2">
    <name type="scientific">Malus domestica</name>
    <name type="common">Apple</name>
    <name type="synonym">Pyrus malus</name>
    <dbReference type="NCBI Taxonomy" id="3750"/>
    <lineage>
        <taxon>Eukaryota</taxon>
        <taxon>Viridiplantae</taxon>
        <taxon>Streptophyta</taxon>
        <taxon>Embryophyta</taxon>
        <taxon>Tracheophyta</taxon>
        <taxon>Spermatophyta</taxon>
        <taxon>Magnoliopsida</taxon>
        <taxon>eudicotyledons</taxon>
        <taxon>Gunneridae</taxon>
        <taxon>Pentapetalae</taxon>
        <taxon>rosids</taxon>
        <taxon>fabids</taxon>
        <taxon>Rosales</taxon>
        <taxon>Rosaceae</taxon>
        <taxon>Amygdaloideae</taxon>
        <taxon>Maleae</taxon>
        <taxon>Malus</taxon>
    </lineage>
</organism>
<proteinExistence type="predicted"/>
<comment type="caution">
    <text evidence="1">The sequence shown here is derived from an EMBL/GenBank/DDBJ whole genome shotgun (WGS) entry which is preliminary data.</text>
</comment>
<sequence length="64" mass="7179">MFMIWTSSEKCTTCKGNAAVTSRTGRHEGVSKQRCLARRDSRGEGVVRDIPCLRDMADGEDMRD</sequence>
<gene>
    <name evidence="1" type="ORF">DVH24_023619</name>
</gene>
<evidence type="ECO:0000313" key="2">
    <source>
        <dbReference type="Proteomes" id="UP000290289"/>
    </source>
</evidence>
<name>A0A498I5I6_MALDO</name>
<evidence type="ECO:0000313" key="1">
    <source>
        <dbReference type="EMBL" id="RXH77345.1"/>
    </source>
</evidence>
<dbReference type="AlphaFoldDB" id="A0A498I5I6"/>
<protein>
    <submittedName>
        <fullName evidence="1">Uncharacterized protein</fullName>
    </submittedName>
</protein>